<dbReference type="RefSeq" id="WP_377260675.1">
    <property type="nucleotide sequence ID" value="NZ_JBHLUH010000080.1"/>
</dbReference>
<keyword evidence="1" id="KW-1133">Transmembrane helix</keyword>
<organism evidence="2 3">
    <name type="scientific">Phytohabitans kaempferiae</name>
    <dbReference type="NCBI Taxonomy" id="1620943"/>
    <lineage>
        <taxon>Bacteria</taxon>
        <taxon>Bacillati</taxon>
        <taxon>Actinomycetota</taxon>
        <taxon>Actinomycetes</taxon>
        <taxon>Micromonosporales</taxon>
        <taxon>Micromonosporaceae</taxon>
    </lineage>
</organism>
<keyword evidence="3" id="KW-1185">Reference proteome</keyword>
<keyword evidence="1" id="KW-0472">Membrane</keyword>
<dbReference type="EMBL" id="JBHLUH010000080">
    <property type="protein sequence ID" value="MFC0533280.1"/>
    <property type="molecule type" value="Genomic_DNA"/>
</dbReference>
<evidence type="ECO:0000313" key="2">
    <source>
        <dbReference type="EMBL" id="MFC0533280.1"/>
    </source>
</evidence>
<keyword evidence="1" id="KW-0812">Transmembrane</keyword>
<feature type="transmembrane region" description="Helical" evidence="1">
    <location>
        <begin position="133"/>
        <end position="152"/>
    </location>
</feature>
<sequence length="158" mass="16292">MTGSVGAGNSQVCHRPDSFTCGQHLTPAADAIGRKFGKNGVVEFSPRAAAELKSCHASYLAAVGADAIDLAKKQGLDVVSAEHVRTARRMQLSKDDGAGRKNATNVVGGVVLGAAVPQVVQFAIADEPIGRPAVLITVGLFVVGLLLLFYGLSPGRRA</sequence>
<dbReference type="Proteomes" id="UP001589867">
    <property type="component" value="Unassembled WGS sequence"/>
</dbReference>
<accession>A0ABV6MEZ7</accession>
<name>A0ABV6MEZ7_9ACTN</name>
<protein>
    <submittedName>
        <fullName evidence="2">Uncharacterized protein</fullName>
    </submittedName>
</protein>
<reference evidence="2 3" key="1">
    <citation type="submission" date="2024-09" db="EMBL/GenBank/DDBJ databases">
        <authorList>
            <person name="Sun Q."/>
            <person name="Mori K."/>
        </authorList>
    </citation>
    <scope>NUCLEOTIDE SEQUENCE [LARGE SCALE GENOMIC DNA]</scope>
    <source>
        <strain evidence="2 3">TBRC 3947</strain>
    </source>
</reference>
<gene>
    <name evidence="2" type="ORF">ACFFIA_37300</name>
</gene>
<comment type="caution">
    <text evidence="2">The sequence shown here is derived from an EMBL/GenBank/DDBJ whole genome shotgun (WGS) entry which is preliminary data.</text>
</comment>
<evidence type="ECO:0000256" key="1">
    <source>
        <dbReference type="SAM" id="Phobius"/>
    </source>
</evidence>
<evidence type="ECO:0000313" key="3">
    <source>
        <dbReference type="Proteomes" id="UP001589867"/>
    </source>
</evidence>
<proteinExistence type="predicted"/>